<dbReference type="FunFam" id="3.40.50.300:FF:000533">
    <property type="entry name" value="Helicase, Snf2 family"/>
    <property type="match status" value="1"/>
</dbReference>
<accession>A0A2L1KYL1</accession>
<dbReference type="Pfam" id="PF00176">
    <property type="entry name" value="SNF2-rel_dom"/>
    <property type="match status" value="1"/>
</dbReference>
<dbReference type="InterPro" id="IPR001650">
    <property type="entry name" value="Helicase_C-like"/>
</dbReference>
<keyword evidence="2 6" id="KW-0067">ATP-binding</keyword>
<feature type="domain" description="Helicase C-terminal" evidence="5">
    <location>
        <begin position="730"/>
        <end position="887"/>
    </location>
</feature>
<reference evidence="6" key="1">
    <citation type="submission" date="2017-05" db="EMBL/GenBank/DDBJ databases">
        <title>Carbapenemase resistance in bacteria isolated from soil and water environments in Algeria.</title>
        <authorList>
            <person name="Djenadi K."/>
            <person name="Zhang L."/>
            <person name="Gaze W."/>
        </authorList>
    </citation>
    <scope>NUCLEOTIDE SEQUENCE</scope>
    <source>
        <strain evidence="6">BHWSO5</strain>
    </source>
</reference>
<evidence type="ECO:0000256" key="2">
    <source>
        <dbReference type="ARBA" id="ARBA00022806"/>
    </source>
</evidence>
<dbReference type="Pfam" id="PF00271">
    <property type="entry name" value="Helicase_C"/>
    <property type="match status" value="1"/>
</dbReference>
<organism evidence="6">
    <name type="scientific">Klebsiella oxytoca</name>
    <dbReference type="NCBI Taxonomy" id="571"/>
    <lineage>
        <taxon>Bacteria</taxon>
        <taxon>Pseudomonadati</taxon>
        <taxon>Pseudomonadota</taxon>
        <taxon>Gammaproteobacteria</taxon>
        <taxon>Enterobacterales</taxon>
        <taxon>Enterobacteriaceae</taxon>
        <taxon>Klebsiella/Raoultella group</taxon>
        <taxon>Klebsiella</taxon>
    </lineage>
</organism>
<dbReference type="FunFam" id="3.40.50.10810:FF:000091">
    <property type="entry name" value="DNA helicase, SNF2/RAD54 family"/>
    <property type="match status" value="1"/>
</dbReference>
<feature type="domain" description="Helicase ATP-binding" evidence="4">
    <location>
        <begin position="438"/>
        <end position="598"/>
    </location>
</feature>
<dbReference type="SMART" id="SM00490">
    <property type="entry name" value="HELICc"/>
    <property type="match status" value="1"/>
</dbReference>
<feature type="compositionally biased region" description="Basic and acidic residues" evidence="3">
    <location>
        <begin position="190"/>
        <end position="208"/>
    </location>
</feature>
<dbReference type="SMART" id="SM00487">
    <property type="entry name" value="DEXDc"/>
    <property type="match status" value="1"/>
</dbReference>
<evidence type="ECO:0000259" key="4">
    <source>
        <dbReference type="PROSITE" id="PS51192"/>
    </source>
</evidence>
<dbReference type="CDD" id="cd18793">
    <property type="entry name" value="SF2_C_SNF"/>
    <property type="match status" value="1"/>
</dbReference>
<evidence type="ECO:0000256" key="3">
    <source>
        <dbReference type="SAM" id="MobiDB-lite"/>
    </source>
</evidence>
<dbReference type="SUPFAM" id="SSF52540">
    <property type="entry name" value="P-loop containing nucleoside triphosphate hydrolases"/>
    <property type="match status" value="2"/>
</dbReference>
<dbReference type="InterPro" id="IPR038718">
    <property type="entry name" value="SNF2-like_sf"/>
</dbReference>
<dbReference type="InterPro" id="IPR027417">
    <property type="entry name" value="P-loop_NTPase"/>
</dbReference>
<keyword evidence="2 6" id="KW-0547">Nucleotide-binding</keyword>
<protein>
    <submittedName>
        <fullName evidence="6">ATP-dependent helicase</fullName>
    </submittedName>
</protein>
<feature type="region of interest" description="Disordered" evidence="3">
    <location>
        <begin position="186"/>
        <end position="208"/>
    </location>
</feature>
<dbReference type="GO" id="GO:0016787">
    <property type="term" value="F:hydrolase activity"/>
    <property type="evidence" value="ECO:0007669"/>
    <property type="project" value="UniProtKB-KW"/>
</dbReference>
<proteinExistence type="predicted"/>
<dbReference type="InterPro" id="IPR049730">
    <property type="entry name" value="SNF2/RAD54-like_C"/>
</dbReference>
<dbReference type="PROSITE" id="PS51194">
    <property type="entry name" value="HELICASE_CTER"/>
    <property type="match status" value="1"/>
</dbReference>
<dbReference type="EMBL" id="MF186234">
    <property type="protein sequence ID" value="AVE27608.1"/>
    <property type="molecule type" value="Genomic_DNA"/>
</dbReference>
<dbReference type="PROSITE" id="PS51192">
    <property type="entry name" value="HELICASE_ATP_BIND_1"/>
    <property type="match status" value="1"/>
</dbReference>
<dbReference type="PANTHER" id="PTHR10799">
    <property type="entry name" value="SNF2/RAD54 HELICASE FAMILY"/>
    <property type="match status" value="1"/>
</dbReference>
<evidence type="ECO:0000313" key="6">
    <source>
        <dbReference type="EMBL" id="AVE27608.1"/>
    </source>
</evidence>
<keyword evidence="2 6" id="KW-0347">Helicase</keyword>
<evidence type="ECO:0000259" key="5">
    <source>
        <dbReference type="PROSITE" id="PS51194"/>
    </source>
</evidence>
<dbReference type="GO" id="GO:0005524">
    <property type="term" value="F:ATP binding"/>
    <property type="evidence" value="ECO:0007669"/>
    <property type="project" value="InterPro"/>
</dbReference>
<dbReference type="Gene3D" id="3.40.50.10810">
    <property type="entry name" value="Tandem AAA-ATPase domain"/>
    <property type="match status" value="1"/>
</dbReference>
<keyword evidence="1" id="KW-0378">Hydrolase</keyword>
<dbReference type="AlphaFoldDB" id="A0A2L1KYL1"/>
<dbReference type="GO" id="GO:0004386">
    <property type="term" value="F:helicase activity"/>
    <property type="evidence" value="ECO:0007669"/>
    <property type="project" value="UniProtKB-KW"/>
</dbReference>
<dbReference type="Gene3D" id="3.40.50.300">
    <property type="entry name" value="P-loop containing nucleotide triphosphate hydrolases"/>
    <property type="match status" value="1"/>
</dbReference>
<evidence type="ECO:0000256" key="1">
    <source>
        <dbReference type="ARBA" id="ARBA00022801"/>
    </source>
</evidence>
<dbReference type="CDD" id="cd18012">
    <property type="entry name" value="DEXQc_arch_SWI2_SNF2"/>
    <property type="match status" value="1"/>
</dbReference>
<dbReference type="InterPro" id="IPR000330">
    <property type="entry name" value="SNF2_N"/>
</dbReference>
<sequence>MRPVTDSPPARAWLVMGRRPGWKQGLASSLPRLAGTATPRSRVARRSSIRKVCDCISITFAFVLAPDDRQVASRQGLPGSDECGSYPVAFVRRAIRPSPLCASAPSLVISAVCGFGWFRRRTYRMTSPSAPDTQLSLAIDPARPYARLTLGSHVHSGYDLRSGRMQSISRHRAALAFIYAGEAVSGRPGSEPREAQRRIERRPAHEQEYRETLRRLGFKPATRRSDALEESAGEMFELPGDNAWLHFMQDDLPRLRQQGWFIDIRADFAYDLTPIDAWYAEVEEADDRQWFELELGIQVAGQRVSLLPALTELIRRSPALLDPRALARHADEEQLVLRLELNPPLRVALPFGRLKPVLAALSDFYLGDPEPQRKLRLGAPDAARLADLDELPLAWEGGDNLRDFARRLRSFQARPATPPQGLRAELRPYQLEGLSWMQTLRELDSGGVLADDMGLGKTLQSLAHVLLEKQAGRLDTPALVVMPTSLIPNWLDEAERFAPDLRVLALHGTGRRRDFARIDEHDLVLTTYALLPRDAAELGKRRFHLLILDEAQNIKNATTKAAVAARELAARHRLCLTGTPLENHLGELWSLFHFLMPGWLGDARQFAQDYRTPIEKHGDEARLSHLAARLRPFLLRRTKEQVASELPPKSEFTQFVELSEAQRELYETVRLALDRKVREEIARRGLARSRIVILEALLKLRQVCCDTRLLQRHEDGARSGRALSSGKLAYLLDMLDELIAEGRRVLLFSQFTSMLALIEDALRQRGVDYVLLTGETRDRRAPVQRFQSGKVPVFLISLKAGGVGLNLTAADTVIHYDPWWNPAVENQASDRAYRIGQDKPVFVYRLIARGTVEEKIQHLQQEKAALADGLFSEGNGDGWKLDEADIDALFAPLPKAL</sequence>
<dbReference type="InterPro" id="IPR014001">
    <property type="entry name" value="Helicase_ATP-bd"/>
</dbReference>
<name>A0A2L1KYL1_KLEOX</name>